<dbReference type="InterPro" id="IPR031311">
    <property type="entry name" value="CHIT_BIND_RR_consensus"/>
</dbReference>
<evidence type="ECO:0000256" key="3">
    <source>
        <dbReference type="PROSITE-ProRule" id="PRU00497"/>
    </source>
</evidence>
<dbReference type="GO" id="GO:0008010">
    <property type="term" value="F:structural constituent of chitin-based larval cuticle"/>
    <property type="evidence" value="ECO:0007669"/>
    <property type="project" value="TreeGrafter"/>
</dbReference>
<dbReference type="EMBL" id="CAVLEF010000009">
    <property type="protein sequence ID" value="CAK1547310.1"/>
    <property type="molecule type" value="Genomic_DNA"/>
</dbReference>
<comment type="caution">
    <text evidence="4">The sequence shown here is derived from an EMBL/GenBank/DDBJ whole genome shotgun (WGS) entry which is preliminary data.</text>
</comment>
<evidence type="ECO:0000256" key="2">
    <source>
        <dbReference type="ARBA" id="ARBA00022729"/>
    </source>
</evidence>
<reference evidence="4 5" key="1">
    <citation type="submission" date="2023-11" db="EMBL/GenBank/DDBJ databases">
        <authorList>
            <person name="Okamura Y."/>
        </authorList>
    </citation>
    <scope>NUCLEOTIDE SEQUENCE [LARGE SCALE GENOMIC DNA]</scope>
</reference>
<dbReference type="GO" id="GO:0062129">
    <property type="term" value="C:chitin-based extracellular matrix"/>
    <property type="evidence" value="ECO:0007669"/>
    <property type="project" value="TreeGrafter"/>
</dbReference>
<dbReference type="InterPro" id="IPR000618">
    <property type="entry name" value="Insect_cuticle"/>
</dbReference>
<evidence type="ECO:0000313" key="4">
    <source>
        <dbReference type="EMBL" id="CAK1547310.1"/>
    </source>
</evidence>
<keyword evidence="2" id="KW-0732">Signal</keyword>
<dbReference type="InterPro" id="IPR050468">
    <property type="entry name" value="Cuticle_Struct_Prot"/>
</dbReference>
<dbReference type="PRINTS" id="PR00947">
    <property type="entry name" value="CUTICLE"/>
</dbReference>
<proteinExistence type="predicted"/>
<accession>A0AAV1JGY3</accession>
<evidence type="ECO:0000313" key="5">
    <source>
        <dbReference type="Proteomes" id="UP001497472"/>
    </source>
</evidence>
<name>A0AAV1JGY3_9NEOP</name>
<organism evidence="4 5">
    <name type="scientific">Leptosia nina</name>
    <dbReference type="NCBI Taxonomy" id="320188"/>
    <lineage>
        <taxon>Eukaryota</taxon>
        <taxon>Metazoa</taxon>
        <taxon>Ecdysozoa</taxon>
        <taxon>Arthropoda</taxon>
        <taxon>Hexapoda</taxon>
        <taxon>Insecta</taxon>
        <taxon>Pterygota</taxon>
        <taxon>Neoptera</taxon>
        <taxon>Endopterygota</taxon>
        <taxon>Lepidoptera</taxon>
        <taxon>Glossata</taxon>
        <taxon>Ditrysia</taxon>
        <taxon>Papilionoidea</taxon>
        <taxon>Pieridae</taxon>
        <taxon>Pierinae</taxon>
        <taxon>Leptosia</taxon>
    </lineage>
</organism>
<keyword evidence="5" id="KW-1185">Reference proteome</keyword>
<dbReference type="Proteomes" id="UP001497472">
    <property type="component" value="Unassembled WGS sequence"/>
</dbReference>
<gene>
    <name evidence="4" type="ORF">LNINA_LOCUS6792</name>
</gene>
<dbReference type="AlphaFoldDB" id="A0AAV1JGY3"/>
<evidence type="ECO:0000256" key="1">
    <source>
        <dbReference type="ARBA" id="ARBA00022460"/>
    </source>
</evidence>
<evidence type="ECO:0008006" key="6">
    <source>
        <dbReference type="Google" id="ProtNLM"/>
    </source>
</evidence>
<dbReference type="PROSITE" id="PS51155">
    <property type="entry name" value="CHIT_BIND_RR_2"/>
    <property type="match status" value="1"/>
</dbReference>
<dbReference type="PANTHER" id="PTHR10380">
    <property type="entry name" value="CUTICLE PROTEIN"/>
    <property type="match status" value="1"/>
</dbReference>
<protein>
    <recommendedName>
        <fullName evidence="6">Pupal cuticle protein 20-like</fullName>
    </recommendedName>
</protein>
<dbReference type="PANTHER" id="PTHR10380:SF173">
    <property type="entry name" value="CUTICULAR PROTEIN 47EF, ISOFORM C-RELATED"/>
    <property type="match status" value="1"/>
</dbReference>
<sequence>MRPLVSSSPKYDVGIYGVMQIINYQTRGVNYEVIESSRHVTLYCSGRDLGGVRTVINNAYKVRQRAERANSTDIRPEHPSCQYSTPQLEISFIHLFYKSSKIDMMKLICLIMVVAMTSAARLDHLLPGYSYNSGGNYNGGNNAAPFRFENVNNGDGSYRYSYDTPTGISAHESGAPRAAGPEGPAVTAEGGFSYRAPDGQQISLTYTADENGFHPVGSHLPTPPPIPAAIQRSLEYNRQNPS</sequence>
<dbReference type="Pfam" id="PF00379">
    <property type="entry name" value="Chitin_bind_4"/>
    <property type="match status" value="1"/>
</dbReference>
<keyword evidence="1 3" id="KW-0193">Cuticle</keyword>
<dbReference type="PROSITE" id="PS00233">
    <property type="entry name" value="CHIT_BIND_RR_1"/>
    <property type="match status" value="1"/>
</dbReference>